<feature type="region of interest" description="Disordered" evidence="1">
    <location>
        <begin position="456"/>
        <end position="545"/>
    </location>
</feature>
<feature type="compositionally biased region" description="Acidic residues" evidence="1">
    <location>
        <begin position="310"/>
        <end position="336"/>
    </location>
</feature>
<organism evidence="2">
    <name type="scientific">Tanacetum cinerariifolium</name>
    <name type="common">Dalmatian daisy</name>
    <name type="synonym">Chrysanthemum cinerariifolium</name>
    <dbReference type="NCBI Taxonomy" id="118510"/>
    <lineage>
        <taxon>Eukaryota</taxon>
        <taxon>Viridiplantae</taxon>
        <taxon>Streptophyta</taxon>
        <taxon>Embryophyta</taxon>
        <taxon>Tracheophyta</taxon>
        <taxon>Spermatophyta</taxon>
        <taxon>Magnoliopsida</taxon>
        <taxon>eudicotyledons</taxon>
        <taxon>Gunneridae</taxon>
        <taxon>Pentapetalae</taxon>
        <taxon>asterids</taxon>
        <taxon>campanulids</taxon>
        <taxon>Asterales</taxon>
        <taxon>Asteraceae</taxon>
        <taxon>Asteroideae</taxon>
        <taxon>Anthemideae</taxon>
        <taxon>Anthemidinae</taxon>
        <taxon>Tanacetum</taxon>
    </lineage>
</organism>
<feature type="compositionally biased region" description="Basic and acidic residues" evidence="1">
    <location>
        <begin position="484"/>
        <end position="498"/>
    </location>
</feature>
<sequence>MHQPWRSLAAIINKCLSGKTTALESLRLSRAQILWGMYHNKTVDYVYLLWEDLVFQVEKKNSKKNNDTYYPRFTKVIIDYFMVMDQAIPRRNKMFWHYAKDDFMFTIVRVISKHQHTQVYSAILPQHLTNQAMLESEAYMTYRAYATGEKTPKPKSTKKKDDSKSSSKTKPTQASKGKRIKTSAKGDKPIKMKQSVIKSHASSSGDGVNIQSKVPDEQQQTVSGTNEGASDKPKVPDVPKYRTESEKEFWTFSQREDNVKNDKHDSEDDNDEHDSANDNDDEDDDQENVSGETKSGDDEDDFVSTPPDYEISDEKDNQEDDDMVTGGEHEDEEDEELYGDLNLNLDRRDAKMKDAVNVVVQLQSNKLREESQAKNDEFLKQIDSNIKAIIKDQVKAQVSKIFPKVKKYATESLRAELLTRSSNQPQTSYAAAASLLEFELKKILIDKIEENKSLYRSGRGCDDQYKDKEPSAGSNRGTKRRRSCKEESSKEATRKESKSTSSSKGASRSQPKSSGKSAQVEEHGPRVDDLEEPFHKEFHTGNDDVSPVKELKIHNLTQDLLTGLTYDLMKGMCKSVVELEYQLEEVFKATNDQLDWHNPEGRPRIVIQECVEDLQLVVESHQKKINLSKPDSYHLDLRKMTPYTAYHDIQGIVYQDDMNKNHLMRTDELHKFSDGTLNHVRTALNDIATGIQMEYLPKRK</sequence>
<protein>
    <submittedName>
        <fullName evidence="2">Uncharacterized protein</fullName>
    </submittedName>
</protein>
<name>A0A6L2K4C7_TANCI</name>
<reference evidence="2" key="1">
    <citation type="journal article" date="2019" name="Sci. Rep.">
        <title>Draft genome of Tanacetum cinerariifolium, the natural source of mosquito coil.</title>
        <authorList>
            <person name="Yamashiro T."/>
            <person name="Shiraishi A."/>
            <person name="Satake H."/>
            <person name="Nakayama K."/>
        </authorList>
    </citation>
    <scope>NUCLEOTIDE SEQUENCE</scope>
</reference>
<feature type="compositionally biased region" description="Acidic residues" evidence="1">
    <location>
        <begin position="267"/>
        <end position="287"/>
    </location>
</feature>
<gene>
    <name evidence="2" type="ORF">Tci_015580</name>
</gene>
<comment type="caution">
    <text evidence="2">The sequence shown here is derived from an EMBL/GenBank/DDBJ whole genome shotgun (WGS) entry which is preliminary data.</text>
</comment>
<dbReference type="AlphaFoldDB" id="A0A6L2K4C7"/>
<dbReference type="EMBL" id="BKCJ010001731">
    <property type="protein sequence ID" value="GEU43602.1"/>
    <property type="molecule type" value="Genomic_DNA"/>
</dbReference>
<feature type="compositionally biased region" description="Low complexity" evidence="1">
    <location>
        <begin position="499"/>
        <end position="509"/>
    </location>
</feature>
<feature type="compositionally biased region" description="Basic and acidic residues" evidence="1">
    <location>
        <begin position="229"/>
        <end position="266"/>
    </location>
</feature>
<evidence type="ECO:0000256" key="1">
    <source>
        <dbReference type="SAM" id="MobiDB-lite"/>
    </source>
</evidence>
<feature type="region of interest" description="Disordered" evidence="1">
    <location>
        <begin position="148"/>
        <end position="336"/>
    </location>
</feature>
<proteinExistence type="predicted"/>
<feature type="compositionally biased region" description="Basic and acidic residues" evidence="1">
    <location>
        <begin position="519"/>
        <end position="545"/>
    </location>
</feature>
<feature type="compositionally biased region" description="Basic and acidic residues" evidence="1">
    <location>
        <begin position="456"/>
        <end position="470"/>
    </location>
</feature>
<accession>A0A6L2K4C7</accession>
<evidence type="ECO:0000313" key="2">
    <source>
        <dbReference type="EMBL" id="GEU43602.1"/>
    </source>
</evidence>
<feature type="compositionally biased region" description="Polar residues" evidence="1">
    <location>
        <begin position="196"/>
        <end position="228"/>
    </location>
</feature>